<organism evidence="2 3">
    <name type="scientific">Zoarces viviparus</name>
    <name type="common">Viviparous eelpout</name>
    <name type="synonym">Blennius viviparus</name>
    <dbReference type="NCBI Taxonomy" id="48416"/>
    <lineage>
        <taxon>Eukaryota</taxon>
        <taxon>Metazoa</taxon>
        <taxon>Chordata</taxon>
        <taxon>Craniata</taxon>
        <taxon>Vertebrata</taxon>
        <taxon>Euteleostomi</taxon>
        <taxon>Actinopterygii</taxon>
        <taxon>Neopterygii</taxon>
        <taxon>Teleostei</taxon>
        <taxon>Neoteleostei</taxon>
        <taxon>Acanthomorphata</taxon>
        <taxon>Eupercaria</taxon>
        <taxon>Perciformes</taxon>
        <taxon>Cottioidei</taxon>
        <taxon>Zoarcales</taxon>
        <taxon>Zoarcidae</taxon>
        <taxon>Zoarcinae</taxon>
        <taxon>Zoarces</taxon>
    </lineage>
</organism>
<comment type="caution">
    <text evidence="2">The sequence shown here is derived from an EMBL/GenBank/DDBJ whole genome shotgun (WGS) entry which is preliminary data.</text>
</comment>
<evidence type="ECO:0000313" key="3">
    <source>
        <dbReference type="Proteomes" id="UP001488805"/>
    </source>
</evidence>
<evidence type="ECO:0000313" key="2">
    <source>
        <dbReference type="EMBL" id="KAK9528536.1"/>
    </source>
</evidence>
<proteinExistence type="predicted"/>
<reference evidence="2 3" key="1">
    <citation type="journal article" date="2024" name="Genome Biol. Evol.">
        <title>Chromosome-level genome assembly of the viviparous eelpout Zoarces viviparus.</title>
        <authorList>
            <person name="Fuhrmann N."/>
            <person name="Brasseur M.V."/>
            <person name="Bakowski C.E."/>
            <person name="Podsiadlowski L."/>
            <person name="Prost S."/>
            <person name="Krehenwinkel H."/>
            <person name="Mayer C."/>
        </authorList>
    </citation>
    <scope>NUCLEOTIDE SEQUENCE [LARGE SCALE GENOMIC DNA]</scope>
    <source>
        <strain evidence="2">NO-MEL_2022_Ind0_liver</strain>
    </source>
</reference>
<protein>
    <submittedName>
        <fullName evidence="2">Uncharacterized protein</fullName>
    </submittedName>
</protein>
<dbReference type="AlphaFoldDB" id="A0AAW1F1Y9"/>
<evidence type="ECO:0000256" key="1">
    <source>
        <dbReference type="SAM" id="MobiDB-lite"/>
    </source>
</evidence>
<dbReference type="Proteomes" id="UP001488805">
    <property type="component" value="Unassembled WGS sequence"/>
</dbReference>
<feature type="region of interest" description="Disordered" evidence="1">
    <location>
        <begin position="37"/>
        <end position="68"/>
    </location>
</feature>
<name>A0AAW1F1Y9_ZOAVI</name>
<sequence length="93" mass="10523">MRGRSTTAATQGQSLLIQDQQLIDVLAFHRHSKPLDRTVKKKQVSRPKSCVTNPGQARGSCGGTPRVRLPLPRLPRWMLQREEAPRRQRITTA</sequence>
<keyword evidence="3" id="KW-1185">Reference proteome</keyword>
<gene>
    <name evidence="2" type="ORF">VZT92_012689</name>
</gene>
<dbReference type="EMBL" id="JBCEZU010000111">
    <property type="protein sequence ID" value="KAK9528536.1"/>
    <property type="molecule type" value="Genomic_DNA"/>
</dbReference>
<accession>A0AAW1F1Y9</accession>